<dbReference type="HOGENOM" id="CLU_994635_0_0_1"/>
<dbReference type="EMBL" id="KK208925">
    <property type="protein sequence ID" value="EZF69708.1"/>
    <property type="molecule type" value="Genomic_DNA"/>
</dbReference>
<dbReference type="AlphaFoldDB" id="A0A022XH66"/>
<organism evidence="2 3">
    <name type="scientific">Trichophyton soudanense CBS 452.61</name>
    <dbReference type="NCBI Taxonomy" id="1215331"/>
    <lineage>
        <taxon>Eukaryota</taxon>
        <taxon>Fungi</taxon>
        <taxon>Dikarya</taxon>
        <taxon>Ascomycota</taxon>
        <taxon>Pezizomycotina</taxon>
        <taxon>Eurotiomycetes</taxon>
        <taxon>Eurotiomycetidae</taxon>
        <taxon>Onygenales</taxon>
        <taxon>Arthrodermataceae</taxon>
        <taxon>Trichophyton</taxon>
    </lineage>
</organism>
<reference evidence="2 3" key="1">
    <citation type="submission" date="2014-02" db="EMBL/GenBank/DDBJ databases">
        <title>The Genome Sequence of Trichophyton rubrum (morphotype soudanense) CBS 452.61.</title>
        <authorList>
            <consortium name="The Broad Institute Genomics Platform"/>
            <person name="Cuomo C.A."/>
            <person name="White T.C."/>
            <person name="Graser Y."/>
            <person name="Martinez-Rossi N."/>
            <person name="Heitman J."/>
            <person name="Young S.K."/>
            <person name="Zeng Q."/>
            <person name="Gargeya S."/>
            <person name="Abouelleil A."/>
            <person name="Alvarado L."/>
            <person name="Chapman S.B."/>
            <person name="Gainer-Dewar J."/>
            <person name="Goldberg J."/>
            <person name="Griggs A."/>
            <person name="Gujja S."/>
            <person name="Hansen M."/>
            <person name="Howarth C."/>
            <person name="Imamovic A."/>
            <person name="Larimer J."/>
            <person name="Martinez D."/>
            <person name="Murphy C."/>
            <person name="Pearson M.D."/>
            <person name="Persinoti G."/>
            <person name="Poon T."/>
            <person name="Priest M."/>
            <person name="Roberts A.D."/>
            <person name="Saif S."/>
            <person name="Shea T.D."/>
            <person name="Sykes S.N."/>
            <person name="Wortman J."/>
            <person name="Nusbaum C."/>
            <person name="Birren B."/>
        </authorList>
    </citation>
    <scope>NUCLEOTIDE SEQUENCE [LARGE SCALE GENOMIC DNA]</scope>
    <source>
        <strain evidence="2 3">CBS 452.61</strain>
    </source>
</reference>
<feature type="region of interest" description="Disordered" evidence="1">
    <location>
        <begin position="1"/>
        <end position="22"/>
    </location>
</feature>
<protein>
    <submittedName>
        <fullName evidence="2">Uncharacterized protein</fullName>
    </submittedName>
</protein>
<evidence type="ECO:0000313" key="3">
    <source>
        <dbReference type="Proteomes" id="UP000023623"/>
    </source>
</evidence>
<feature type="compositionally biased region" description="Acidic residues" evidence="1">
    <location>
        <begin position="214"/>
        <end position="228"/>
    </location>
</feature>
<sequence length="311" mass="35647">MATNSSGMEESHDTPGFKNPELPQTQSVLFNKLPPELRDRHWGGSDEGKLHAVDQSIALLKVCQRMSTIFKVIRPKGILTLFPPAAHSSIHTFWIDILLNSKSECDMCNYLVDCYLDETIWSEIVTVLNEQMPSLRHLHISIIRRKNSKPVEHFRALLEENLYPTLTRMKKLQCFRVLVNFENAAPANAPFEVISGEYLAAYETKDDLELVSNETEEEVSTDNVEDENTGNVKEESTEDVEDEYVTQHEEKAWDIIDGWKIAFHLRLLMILVPSKGGEIYPRNASESFETLNISRVIARESCKESCTWRYP</sequence>
<keyword evidence="3" id="KW-1185">Reference proteome</keyword>
<evidence type="ECO:0000256" key="1">
    <source>
        <dbReference type="SAM" id="MobiDB-lite"/>
    </source>
</evidence>
<dbReference type="Proteomes" id="UP000023623">
    <property type="component" value="Unassembled WGS sequence"/>
</dbReference>
<gene>
    <name evidence="2" type="ORF">H105_07834</name>
</gene>
<name>A0A022XH66_TRISD</name>
<accession>A0A022XH66</accession>
<evidence type="ECO:0000313" key="2">
    <source>
        <dbReference type="EMBL" id="EZF69708.1"/>
    </source>
</evidence>
<dbReference type="OrthoDB" id="4757095at2759"/>
<feature type="region of interest" description="Disordered" evidence="1">
    <location>
        <begin position="213"/>
        <end position="236"/>
    </location>
</feature>
<proteinExistence type="predicted"/>